<dbReference type="PROSITE" id="PS51450">
    <property type="entry name" value="LRR"/>
    <property type="match status" value="1"/>
</dbReference>
<keyword evidence="7" id="KW-0472">Membrane</keyword>
<feature type="domain" description="Leucine-rich repeat-containing N-terminal plant-type" evidence="9">
    <location>
        <begin position="53"/>
        <end position="90"/>
    </location>
</feature>
<comment type="subcellular location">
    <subcellularLocation>
        <location evidence="1">Membrane</location>
        <topology evidence="1">Single-pass type I membrane protein</topology>
    </subcellularLocation>
</comment>
<keyword evidence="8" id="KW-0325">Glycoprotein</keyword>
<dbReference type="PANTHER" id="PTHR48063:SF14">
    <property type="entry name" value="LEUCINE-RICH REPEAT-CONTAINING N-TERMINAL PLANT-TYPE DOMAIN-CONTAINING PROTEIN"/>
    <property type="match status" value="1"/>
</dbReference>
<evidence type="ECO:0000256" key="1">
    <source>
        <dbReference type="ARBA" id="ARBA00004479"/>
    </source>
</evidence>
<dbReference type="SMR" id="A0A3B6LFA3"/>
<dbReference type="GO" id="GO:0016020">
    <property type="term" value="C:membrane"/>
    <property type="evidence" value="ECO:0007669"/>
    <property type="project" value="UniProtKB-SubCell"/>
</dbReference>
<dbReference type="InterPro" id="IPR013210">
    <property type="entry name" value="LRR_N_plant-typ"/>
</dbReference>
<reference evidence="10" key="2">
    <citation type="submission" date="2018-10" db="UniProtKB">
        <authorList>
            <consortium name="EnsemblPlants"/>
        </authorList>
    </citation>
    <scope>IDENTIFICATION</scope>
</reference>
<sequence>MLPQISSSCSSKMYRTTNLLFTLIILSITSFSQVVNALALQPQYAHGSGCIPAERAALLALQKGITSDSADILASWEGYDCCRWRGISCSNRTGHVIKLHLRNTFPGPKAYNYNGCSDANSLFGKISPSLLSLKNLEYMDLSMNCLLGPNSHIPQFLGSMDNLRYLNLSGIPFTSRVPSQLGNLSKLQHLDLGEGYSGMYSADITCLTKLPLLQYLSMSTINLARIADWPRPLNMVPSLGVINLAGCSLDTASQSLPYLNLTKLEKLDLSLNNLGHSIASSRFWKVTSLKYLSLRATQLFGKFPDALGNMTSLKVLDLAFNNLNKTENLQSLLKNL</sequence>
<evidence type="ECO:0000256" key="4">
    <source>
        <dbReference type="ARBA" id="ARBA00022729"/>
    </source>
</evidence>
<dbReference type="Gramene" id="TraesCLE_scaffold_000548_01G000100.1">
    <property type="protein sequence ID" value="TraesCLE_scaffold_000548_01G000100.1"/>
    <property type="gene ID" value="TraesCLE_scaffold_000548_01G000100"/>
</dbReference>
<evidence type="ECO:0000256" key="8">
    <source>
        <dbReference type="ARBA" id="ARBA00023180"/>
    </source>
</evidence>
<keyword evidence="11" id="KW-1185">Reference proteome</keyword>
<evidence type="ECO:0000313" key="11">
    <source>
        <dbReference type="Proteomes" id="UP000019116"/>
    </source>
</evidence>
<reference evidence="10" key="1">
    <citation type="submission" date="2018-08" db="EMBL/GenBank/DDBJ databases">
        <authorList>
            <person name="Rossello M."/>
        </authorList>
    </citation>
    <scope>NUCLEOTIDE SEQUENCE [LARGE SCALE GENOMIC DNA]</scope>
    <source>
        <strain evidence="10">cv. Chinese Spring</strain>
    </source>
</reference>
<dbReference type="OrthoDB" id="686342at2759"/>
<dbReference type="InterPro" id="IPR001611">
    <property type="entry name" value="Leu-rich_rpt"/>
</dbReference>
<dbReference type="Pfam" id="PF08263">
    <property type="entry name" value="LRRNT_2"/>
    <property type="match status" value="1"/>
</dbReference>
<dbReference type="Gramene" id="TraesCS5B03G0051300.1">
    <property type="protein sequence ID" value="TraesCS5B03G0051300.1.CDS"/>
    <property type="gene ID" value="TraesCS5B03G0051300"/>
</dbReference>
<keyword evidence="3" id="KW-0812">Transmembrane</keyword>
<dbReference type="Gramene" id="TraesCAD_scaffold_000099_01G001000.1">
    <property type="protein sequence ID" value="TraesCAD_scaffold_000099_01G001000.1"/>
    <property type="gene ID" value="TraesCAD_scaffold_000099_01G001000"/>
</dbReference>
<dbReference type="Pfam" id="PF00560">
    <property type="entry name" value="LRR_1"/>
    <property type="match status" value="1"/>
</dbReference>
<dbReference type="InterPro" id="IPR032675">
    <property type="entry name" value="LRR_dom_sf"/>
</dbReference>
<keyword evidence="5" id="KW-0677">Repeat</keyword>
<dbReference type="EnsemblPlants" id="TraesCS5B02G022200.1">
    <property type="protein sequence ID" value="TraesCS5B02G022200.1"/>
    <property type="gene ID" value="TraesCS5B02G022200"/>
</dbReference>
<dbReference type="PaxDb" id="4565-Traes_5DS_75F42BFD4.2"/>
<dbReference type="Gene3D" id="3.80.10.10">
    <property type="entry name" value="Ribonuclease Inhibitor"/>
    <property type="match status" value="2"/>
</dbReference>
<accession>A0A3B6LFA3</accession>
<dbReference type="Proteomes" id="UP000019116">
    <property type="component" value="Chromosome 5B"/>
</dbReference>
<name>A0A3B6LFA3_WHEAT</name>
<dbReference type="Gramene" id="TraesCS5B02G022200.1">
    <property type="protein sequence ID" value="TraesCS5B02G022200.1"/>
    <property type="gene ID" value="TraesCS5B02G022200"/>
</dbReference>
<dbReference type="FunFam" id="3.80.10.10:FF:000649">
    <property type="entry name" value="Leucine Rich Repeat family protein"/>
    <property type="match status" value="1"/>
</dbReference>
<evidence type="ECO:0000256" key="5">
    <source>
        <dbReference type="ARBA" id="ARBA00022737"/>
    </source>
</evidence>
<proteinExistence type="predicted"/>
<dbReference type="PANTHER" id="PTHR48063">
    <property type="entry name" value="LRR RECEPTOR-LIKE KINASE"/>
    <property type="match status" value="1"/>
</dbReference>
<evidence type="ECO:0000259" key="9">
    <source>
        <dbReference type="Pfam" id="PF08263"/>
    </source>
</evidence>
<organism evidence="10">
    <name type="scientific">Triticum aestivum</name>
    <name type="common">Wheat</name>
    <dbReference type="NCBI Taxonomy" id="4565"/>
    <lineage>
        <taxon>Eukaryota</taxon>
        <taxon>Viridiplantae</taxon>
        <taxon>Streptophyta</taxon>
        <taxon>Embryophyta</taxon>
        <taxon>Tracheophyta</taxon>
        <taxon>Spermatophyta</taxon>
        <taxon>Magnoliopsida</taxon>
        <taxon>Liliopsida</taxon>
        <taxon>Poales</taxon>
        <taxon>Poaceae</taxon>
        <taxon>BOP clade</taxon>
        <taxon>Pooideae</taxon>
        <taxon>Triticodae</taxon>
        <taxon>Triticeae</taxon>
        <taxon>Triticinae</taxon>
        <taxon>Triticum</taxon>
    </lineage>
</organism>
<dbReference type="Gramene" id="TraesROB_scaffold_001376_01G000600.1">
    <property type="protein sequence ID" value="TraesROB_scaffold_001376_01G000600.1"/>
    <property type="gene ID" value="TraesROB_scaffold_001376_01G000600"/>
</dbReference>
<protein>
    <recommendedName>
        <fullName evidence="9">Leucine-rich repeat-containing N-terminal plant-type domain-containing protein</fullName>
    </recommendedName>
</protein>
<keyword evidence="2" id="KW-0433">Leucine-rich repeat</keyword>
<keyword evidence="4" id="KW-0732">Signal</keyword>
<dbReference type="AlphaFoldDB" id="A0A3B6LFA3"/>
<evidence type="ECO:0000256" key="3">
    <source>
        <dbReference type="ARBA" id="ARBA00022692"/>
    </source>
</evidence>
<dbReference type="InterPro" id="IPR046956">
    <property type="entry name" value="RLP23-like"/>
</dbReference>
<dbReference type="STRING" id="4565.A0A3B6LFA3"/>
<evidence type="ECO:0000256" key="6">
    <source>
        <dbReference type="ARBA" id="ARBA00022989"/>
    </source>
</evidence>
<dbReference type="SUPFAM" id="SSF52058">
    <property type="entry name" value="L domain-like"/>
    <property type="match status" value="1"/>
</dbReference>
<dbReference type="OMA" id="HATHISW"/>
<evidence type="ECO:0000256" key="7">
    <source>
        <dbReference type="ARBA" id="ARBA00023136"/>
    </source>
</evidence>
<evidence type="ECO:0000256" key="2">
    <source>
        <dbReference type="ARBA" id="ARBA00022614"/>
    </source>
</evidence>
<keyword evidence="6" id="KW-1133">Transmembrane helix</keyword>
<evidence type="ECO:0000313" key="10">
    <source>
        <dbReference type="EnsemblPlants" id="TraesCS5B02G022200.1"/>
    </source>
</evidence>